<evidence type="ECO:0000259" key="1">
    <source>
        <dbReference type="PROSITE" id="PS51819"/>
    </source>
</evidence>
<dbReference type="Pfam" id="PF00903">
    <property type="entry name" value="Glyoxalase"/>
    <property type="match status" value="1"/>
</dbReference>
<dbReference type="STRING" id="28035.B6N84_02170"/>
<comment type="caution">
    <text evidence="3">The sequence shown here is derived from an EMBL/GenBank/DDBJ whole genome shotgun (WGS) entry which is preliminary data.</text>
</comment>
<dbReference type="EMBL" id="LRQI01000052">
    <property type="protein sequence ID" value="KXA38296.1"/>
    <property type="molecule type" value="Genomic_DNA"/>
</dbReference>
<protein>
    <submittedName>
        <fullName evidence="2">Glyoxalase family protein</fullName>
    </submittedName>
    <submittedName>
        <fullName evidence="3">VOC family protein</fullName>
    </submittedName>
</protein>
<gene>
    <name evidence="3" type="ORF">EQ812_01810</name>
    <name evidence="2" type="ORF">HMPREF3225_01252</name>
</gene>
<dbReference type="SUPFAM" id="SSF54593">
    <property type="entry name" value="Glyoxalase/Bleomycin resistance protein/Dihydroxybiphenyl dioxygenase"/>
    <property type="match status" value="2"/>
</dbReference>
<sequence length="269" mass="30439">MMTSFHTIEATHVTNITLNVADLAKMTTFYSTILGFSIKARSEERTILNVGANGHTLTLNYLAEGRHPSFREAGLFHIAFLLPSRADLANFLYHVSRLNIAVGGGDHLVSEALYFNDPEGNGIEVYQDRPSDQWQWNDDFVKMDTLEVNADDLIAQRTNLGWQGWPANGKIGHLHLKTHDIKEAYDFYVSQLELAHISKFPQALFMSTQYYHHHIAVNMWQSNQKRISNTESYGLVHFDIYKPNAEETHVTSPEGFDITIHSDTSTVAG</sequence>
<dbReference type="Proteomes" id="UP000293637">
    <property type="component" value="Unassembled WGS sequence"/>
</dbReference>
<dbReference type="PANTHER" id="PTHR43279">
    <property type="entry name" value="CATECHOL-2,3-DIOXYGENASE"/>
    <property type="match status" value="1"/>
</dbReference>
<name>A0A133Q5Y4_STALU</name>
<dbReference type="PROSITE" id="PS51819">
    <property type="entry name" value="VOC"/>
    <property type="match status" value="1"/>
</dbReference>
<dbReference type="AlphaFoldDB" id="A0A133Q5Y4"/>
<dbReference type="EMBL" id="SCHB01000001">
    <property type="protein sequence ID" value="TBW73562.1"/>
    <property type="molecule type" value="Genomic_DNA"/>
</dbReference>
<accession>A0A223IAK0</accession>
<evidence type="ECO:0000313" key="3">
    <source>
        <dbReference type="EMBL" id="TBW73562.1"/>
    </source>
</evidence>
<evidence type="ECO:0000313" key="4">
    <source>
        <dbReference type="Proteomes" id="UP000070063"/>
    </source>
</evidence>
<reference evidence="2 4" key="1">
    <citation type="submission" date="2016-01" db="EMBL/GenBank/DDBJ databases">
        <authorList>
            <person name="Mitreva M."/>
            <person name="Pepin K.H."/>
            <person name="Mihindukulasuriya K.A."/>
            <person name="Fulton R."/>
            <person name="Fronick C."/>
            <person name="O'Laughlin M."/>
            <person name="Miner T."/>
            <person name="Herter B."/>
            <person name="Rosa B.A."/>
            <person name="Cordes M."/>
            <person name="Tomlinson C."/>
            <person name="Wollam A."/>
            <person name="Palsikar V.B."/>
            <person name="Mardis E.R."/>
            <person name="Wilson R.K."/>
        </authorList>
    </citation>
    <scope>NUCLEOTIDE SEQUENCE [LARGE SCALE GENOMIC DNA]</scope>
    <source>
        <strain evidence="2 4">MJR7738</strain>
    </source>
</reference>
<evidence type="ECO:0000313" key="2">
    <source>
        <dbReference type="EMBL" id="KXA38296.1"/>
    </source>
</evidence>
<dbReference type="InterPro" id="IPR037523">
    <property type="entry name" value="VOC_core"/>
</dbReference>
<reference evidence="3 5" key="2">
    <citation type="journal article" date="2019" name="Sci. Transl. Med.">
        <title>Quorum sensing between bacterial species on the skin protects against epidermal injury in atopic dermatitis.</title>
        <authorList>
            <person name="Williams M.R."/>
        </authorList>
    </citation>
    <scope>NUCLEOTIDE SEQUENCE [LARGE SCALE GENOMIC DNA]</scope>
    <source>
        <strain evidence="3 5">E7</strain>
    </source>
</reference>
<feature type="domain" description="VOC" evidence="1">
    <location>
        <begin position="9"/>
        <end position="128"/>
    </location>
</feature>
<dbReference type="Gene3D" id="3.10.180.10">
    <property type="entry name" value="2,3-Dihydroxybiphenyl 1,2-Dioxygenase, domain 1"/>
    <property type="match status" value="2"/>
</dbReference>
<dbReference type="eggNOG" id="COG2514">
    <property type="taxonomic scope" value="Bacteria"/>
</dbReference>
<proteinExistence type="predicted"/>
<accession>A0A133Q5Y4</accession>
<evidence type="ECO:0000313" key="5">
    <source>
        <dbReference type="Proteomes" id="UP000293637"/>
    </source>
</evidence>
<dbReference type="Proteomes" id="UP000070063">
    <property type="component" value="Unassembled WGS sequence"/>
</dbReference>
<organism evidence="3 5">
    <name type="scientific">Staphylococcus lugdunensis</name>
    <dbReference type="NCBI Taxonomy" id="28035"/>
    <lineage>
        <taxon>Bacteria</taxon>
        <taxon>Bacillati</taxon>
        <taxon>Bacillota</taxon>
        <taxon>Bacilli</taxon>
        <taxon>Bacillales</taxon>
        <taxon>Staphylococcaceae</taxon>
        <taxon>Staphylococcus</taxon>
    </lineage>
</organism>
<dbReference type="InterPro" id="IPR029068">
    <property type="entry name" value="Glyas_Bleomycin-R_OHBP_Dase"/>
</dbReference>
<dbReference type="PANTHER" id="PTHR43279:SF1">
    <property type="entry name" value="CATECHOL-2,3-DIOXYGENASE"/>
    <property type="match status" value="1"/>
</dbReference>
<dbReference type="InterPro" id="IPR004360">
    <property type="entry name" value="Glyas_Fos-R_dOase_dom"/>
</dbReference>